<organism evidence="1 2">
    <name type="scientific">Exidia glandulosa HHB12029</name>
    <dbReference type="NCBI Taxonomy" id="1314781"/>
    <lineage>
        <taxon>Eukaryota</taxon>
        <taxon>Fungi</taxon>
        <taxon>Dikarya</taxon>
        <taxon>Basidiomycota</taxon>
        <taxon>Agaricomycotina</taxon>
        <taxon>Agaricomycetes</taxon>
        <taxon>Auriculariales</taxon>
        <taxon>Exidiaceae</taxon>
        <taxon>Exidia</taxon>
    </lineage>
</organism>
<evidence type="ECO:0000313" key="1">
    <source>
        <dbReference type="EMBL" id="KZV98241.1"/>
    </source>
</evidence>
<protein>
    <submittedName>
        <fullName evidence="1">Uncharacterized protein</fullName>
    </submittedName>
</protein>
<dbReference type="Proteomes" id="UP000077266">
    <property type="component" value="Unassembled WGS sequence"/>
</dbReference>
<gene>
    <name evidence="1" type="ORF">EXIGLDRAFT_321965</name>
</gene>
<dbReference type="AlphaFoldDB" id="A0A165LS07"/>
<name>A0A165LS07_EXIGL</name>
<sequence>MTDARGRFHLHQRLDAARDFKDRVFLARESMTSGRSWNCLERFRAWFLEQPTSSRIMSSNSTNPPNTNRITRSASTNPLNVHLLNTIHGPSRARCSWCRYLDNLGLHHDGPFVTTLAVSARHA</sequence>
<keyword evidence="2" id="KW-1185">Reference proteome</keyword>
<dbReference type="InParanoid" id="A0A165LS07"/>
<accession>A0A165LS07</accession>
<reference evidence="1 2" key="1">
    <citation type="journal article" date="2016" name="Mol. Biol. Evol.">
        <title>Comparative Genomics of Early-Diverging Mushroom-Forming Fungi Provides Insights into the Origins of Lignocellulose Decay Capabilities.</title>
        <authorList>
            <person name="Nagy L.G."/>
            <person name="Riley R."/>
            <person name="Tritt A."/>
            <person name="Adam C."/>
            <person name="Daum C."/>
            <person name="Floudas D."/>
            <person name="Sun H."/>
            <person name="Yadav J.S."/>
            <person name="Pangilinan J."/>
            <person name="Larsson K.H."/>
            <person name="Matsuura K."/>
            <person name="Barry K."/>
            <person name="Labutti K."/>
            <person name="Kuo R."/>
            <person name="Ohm R.A."/>
            <person name="Bhattacharya S.S."/>
            <person name="Shirouzu T."/>
            <person name="Yoshinaga Y."/>
            <person name="Martin F.M."/>
            <person name="Grigoriev I.V."/>
            <person name="Hibbett D.S."/>
        </authorList>
    </citation>
    <scope>NUCLEOTIDE SEQUENCE [LARGE SCALE GENOMIC DNA]</scope>
    <source>
        <strain evidence="1 2">HHB12029</strain>
    </source>
</reference>
<proteinExistence type="predicted"/>
<dbReference type="EMBL" id="KV425921">
    <property type="protein sequence ID" value="KZV98241.1"/>
    <property type="molecule type" value="Genomic_DNA"/>
</dbReference>
<evidence type="ECO:0000313" key="2">
    <source>
        <dbReference type="Proteomes" id="UP000077266"/>
    </source>
</evidence>